<name>A0A1N6GCW7_9GAMM</name>
<dbReference type="AlphaFoldDB" id="A0A1N6GCW7"/>
<dbReference type="Proteomes" id="UP000198461">
    <property type="component" value="Unassembled WGS sequence"/>
</dbReference>
<dbReference type="PANTHER" id="PTHR35841">
    <property type="entry name" value="PHOSPHONATES-BINDING PERIPLASMIC PROTEIN"/>
    <property type="match status" value="1"/>
</dbReference>
<organism evidence="1 2">
    <name type="scientific">Sulfurivirga caldicuralii</name>
    <dbReference type="NCBI Taxonomy" id="364032"/>
    <lineage>
        <taxon>Bacteria</taxon>
        <taxon>Pseudomonadati</taxon>
        <taxon>Pseudomonadota</taxon>
        <taxon>Gammaproteobacteria</taxon>
        <taxon>Thiotrichales</taxon>
        <taxon>Piscirickettsiaceae</taxon>
        <taxon>Sulfurivirga</taxon>
    </lineage>
</organism>
<dbReference type="STRING" id="364032.SAMN05443662_1291"/>
<dbReference type="Gene3D" id="3.40.190.10">
    <property type="entry name" value="Periplasmic binding protein-like II"/>
    <property type="match status" value="2"/>
</dbReference>
<accession>A0A1N6GCW7</accession>
<gene>
    <name evidence="1" type="ORF">SAMN05443662_1291</name>
</gene>
<keyword evidence="2" id="KW-1185">Reference proteome</keyword>
<proteinExistence type="predicted"/>
<dbReference type="EMBL" id="FSRE01000003">
    <property type="protein sequence ID" value="SIO05419.1"/>
    <property type="molecule type" value="Genomic_DNA"/>
</dbReference>
<dbReference type="PANTHER" id="PTHR35841:SF1">
    <property type="entry name" value="PHOSPHONATES-BINDING PERIPLASMIC PROTEIN"/>
    <property type="match status" value="1"/>
</dbReference>
<dbReference type="Pfam" id="PF12974">
    <property type="entry name" value="Phosphonate-bd"/>
    <property type="match status" value="1"/>
</dbReference>
<evidence type="ECO:0000313" key="1">
    <source>
        <dbReference type="EMBL" id="SIO05419.1"/>
    </source>
</evidence>
<sequence length="315" mass="35400">MHEVRGLIRQLAFVFAGMSLLFGLVGCSEQSSSSIGKTQWAYGDQSPLDGETKTYTFAIHPLYSPARLFEAFGPVIDYLNARLPNARLVLEATRNYPEYDQKIIAGRPDFIVPNPFQTLIGLRHGYHVYAKVANDEDFRGIILVRKDGRIRTPKDLKGKVIAAPGKTALAATMMPKYFLATHGVDVHKDVRYLYTGTQESTILSLTLGKAQAATTWPVPWRLIQVQRPELAKQIRLAWQTDTLPNNSVMAHERVPRALARQVADLLVAMKDDPQGRRLLEQSTFTAFEAANNATYDPVRMFIERYSKLVEPVEIP</sequence>
<protein>
    <submittedName>
        <fullName evidence="1">Phosphonate transport system substrate-binding protein</fullName>
    </submittedName>
</protein>
<dbReference type="PROSITE" id="PS51257">
    <property type="entry name" value="PROKAR_LIPOPROTEIN"/>
    <property type="match status" value="1"/>
</dbReference>
<evidence type="ECO:0000313" key="2">
    <source>
        <dbReference type="Proteomes" id="UP000198461"/>
    </source>
</evidence>
<dbReference type="SUPFAM" id="SSF53850">
    <property type="entry name" value="Periplasmic binding protein-like II"/>
    <property type="match status" value="1"/>
</dbReference>
<reference evidence="1 2" key="1">
    <citation type="submission" date="2016-11" db="EMBL/GenBank/DDBJ databases">
        <authorList>
            <person name="Jaros S."/>
            <person name="Januszkiewicz K."/>
            <person name="Wedrychowicz H."/>
        </authorList>
    </citation>
    <scope>NUCLEOTIDE SEQUENCE [LARGE SCALE GENOMIC DNA]</scope>
    <source>
        <strain evidence="1 2">DSM 17737</strain>
    </source>
</reference>